<dbReference type="PROSITE" id="PS50090">
    <property type="entry name" value="MYB_LIKE"/>
    <property type="match status" value="1"/>
</dbReference>
<keyword evidence="4" id="KW-1185">Reference proteome</keyword>
<accession>A0ABD1BQ44</accession>
<evidence type="ECO:0000313" key="4">
    <source>
        <dbReference type="Proteomes" id="UP001558713"/>
    </source>
</evidence>
<sequence length="188" mass="21689">MDSENPYRHSSGFMDILNSQQESHNLEPNPDDNVSPSIELGESEVPLFSTQWSDAPSQGEDRRSRRKWTPTEDFVLISVWLNTSKDPIVGNEQKAEAFWKRIAAYFASSPKLFGLQKREPIHCKQRWGKLNDVVCKFVGCYEAATSLKSSGQNENDVMKLANQIYFNDHKSKFTLEHAWRELRGRTMF</sequence>
<reference evidence="3 4" key="1">
    <citation type="submission" date="2024-04" db="EMBL/GenBank/DDBJ databases">
        <title>Genome assembly C_amara_ONT_v2.</title>
        <authorList>
            <person name="Yant L."/>
            <person name="Moore C."/>
            <person name="Slenker M."/>
        </authorList>
    </citation>
    <scope>NUCLEOTIDE SEQUENCE [LARGE SCALE GENOMIC DNA]</scope>
    <source>
        <tissue evidence="3">Leaf</tissue>
    </source>
</reference>
<evidence type="ECO:0000259" key="2">
    <source>
        <dbReference type="PROSITE" id="PS50090"/>
    </source>
</evidence>
<dbReference type="EMBL" id="JBANAX010000184">
    <property type="protein sequence ID" value="KAL1219319.1"/>
    <property type="molecule type" value="Genomic_DNA"/>
</dbReference>
<gene>
    <name evidence="3" type="ORF">V5N11_014690</name>
</gene>
<dbReference type="Gene3D" id="1.10.10.60">
    <property type="entry name" value="Homeodomain-like"/>
    <property type="match status" value="1"/>
</dbReference>
<comment type="caution">
    <text evidence="3">The sequence shown here is derived from an EMBL/GenBank/DDBJ whole genome shotgun (WGS) entry which is preliminary data.</text>
</comment>
<dbReference type="PANTHER" id="PTHR45023">
    <property type="match status" value="1"/>
</dbReference>
<dbReference type="InterPro" id="IPR001005">
    <property type="entry name" value="SANT/Myb"/>
</dbReference>
<protein>
    <submittedName>
        <fullName evidence="3">Glutathione S-transferase T3</fullName>
    </submittedName>
</protein>
<feature type="region of interest" description="Disordered" evidence="1">
    <location>
        <begin position="1"/>
        <end position="66"/>
    </location>
</feature>
<name>A0ABD1BQ44_CARAN</name>
<feature type="domain" description="Myb-like" evidence="2">
    <location>
        <begin position="60"/>
        <end position="131"/>
    </location>
</feature>
<proteinExistence type="predicted"/>
<organism evidence="3 4">
    <name type="scientific">Cardamine amara subsp. amara</name>
    <dbReference type="NCBI Taxonomy" id="228776"/>
    <lineage>
        <taxon>Eukaryota</taxon>
        <taxon>Viridiplantae</taxon>
        <taxon>Streptophyta</taxon>
        <taxon>Embryophyta</taxon>
        <taxon>Tracheophyta</taxon>
        <taxon>Spermatophyta</taxon>
        <taxon>Magnoliopsida</taxon>
        <taxon>eudicotyledons</taxon>
        <taxon>Gunneridae</taxon>
        <taxon>Pentapetalae</taxon>
        <taxon>rosids</taxon>
        <taxon>malvids</taxon>
        <taxon>Brassicales</taxon>
        <taxon>Brassicaceae</taxon>
        <taxon>Cardamineae</taxon>
        <taxon>Cardamine</taxon>
    </lineage>
</organism>
<dbReference type="AlphaFoldDB" id="A0ABD1BQ44"/>
<evidence type="ECO:0000313" key="3">
    <source>
        <dbReference type="EMBL" id="KAL1219319.1"/>
    </source>
</evidence>
<dbReference type="PANTHER" id="PTHR45023:SF4">
    <property type="entry name" value="GLYCINE-RICH PROTEIN-RELATED"/>
    <property type="match status" value="1"/>
</dbReference>
<evidence type="ECO:0000256" key="1">
    <source>
        <dbReference type="SAM" id="MobiDB-lite"/>
    </source>
</evidence>
<dbReference type="Proteomes" id="UP001558713">
    <property type="component" value="Unassembled WGS sequence"/>
</dbReference>